<organism evidence="3 4">
    <name type="scientific">Methylomonas koyamae</name>
    <dbReference type="NCBI Taxonomy" id="702114"/>
    <lineage>
        <taxon>Bacteria</taxon>
        <taxon>Pseudomonadati</taxon>
        <taxon>Pseudomonadota</taxon>
        <taxon>Gammaproteobacteria</taxon>
        <taxon>Methylococcales</taxon>
        <taxon>Methylococcaceae</taxon>
        <taxon>Methylomonas</taxon>
    </lineage>
</organism>
<dbReference type="PROSITE" id="PS51257">
    <property type="entry name" value="PROKAR_LIPOPROTEIN"/>
    <property type="match status" value="1"/>
</dbReference>
<gene>
    <name evidence="3" type="ORF">A1356_08605</name>
</gene>
<comment type="caution">
    <text evidence="3">The sequence shown here is derived from an EMBL/GenBank/DDBJ whole genome shotgun (WGS) entry which is preliminary data.</text>
</comment>
<name>A0AA91DE42_9GAMM</name>
<accession>A0AA91DE42</accession>
<dbReference type="InterPro" id="IPR003399">
    <property type="entry name" value="Mce/MlaD"/>
</dbReference>
<proteinExistence type="predicted"/>
<dbReference type="AlphaFoldDB" id="A0AA91DE42"/>
<feature type="domain" description="Mce/MlaD" evidence="2">
    <location>
        <begin position="29"/>
        <end position="88"/>
    </location>
</feature>
<evidence type="ECO:0000259" key="2">
    <source>
        <dbReference type="Pfam" id="PF02470"/>
    </source>
</evidence>
<reference evidence="3 4" key="1">
    <citation type="submission" date="2016-03" db="EMBL/GenBank/DDBJ databases">
        <authorList>
            <person name="Heylen K."/>
            <person name="De Vos P."/>
            <person name="Vekeman B."/>
        </authorList>
    </citation>
    <scope>NUCLEOTIDE SEQUENCE [LARGE SCALE GENOMIC DNA]</scope>
    <source>
        <strain evidence="3 4">R-49807</strain>
    </source>
</reference>
<evidence type="ECO:0000256" key="1">
    <source>
        <dbReference type="SAM" id="Coils"/>
    </source>
</evidence>
<dbReference type="Proteomes" id="UP000077734">
    <property type="component" value="Unassembled WGS sequence"/>
</dbReference>
<evidence type="ECO:0000313" key="4">
    <source>
        <dbReference type="Proteomes" id="UP000077734"/>
    </source>
</evidence>
<evidence type="ECO:0000313" key="3">
    <source>
        <dbReference type="EMBL" id="OAI27750.1"/>
    </source>
</evidence>
<dbReference type="EMBL" id="LUUL01000062">
    <property type="protein sequence ID" value="OAI27750.1"/>
    <property type="molecule type" value="Genomic_DNA"/>
</dbReference>
<dbReference type="RefSeq" id="WP_064026112.1">
    <property type="nucleotide sequence ID" value="NZ_LUUL01000062.1"/>
</dbReference>
<feature type="coiled-coil region" evidence="1">
    <location>
        <begin position="159"/>
        <end position="197"/>
    </location>
</feature>
<sequence length="250" mass="27084">MATTHFKWLILAAVTALAGCDLFPSWINVTVNFRDAKTIKPDDPVEFNGAVIGKVSGLTPISNGVTVALALEKAKAAPVQANAQAAIAVEPPPAKIVISNPPESAPPVVDGGVLTALEPKTGFGAILGAISDMKQAVSQAAKDLGDYFKDANQEWADSKQKMNESLAAWQQDAQTTETEIRERYQKLVQEMEAIRGEAGEQSKQIFQDYDEIEKELLAKQQALRDQGQAKAAEALQTFRDELKHNVDKLK</sequence>
<dbReference type="Pfam" id="PF02470">
    <property type="entry name" value="MlaD"/>
    <property type="match status" value="1"/>
</dbReference>
<keyword evidence="4" id="KW-1185">Reference proteome</keyword>
<keyword evidence="1" id="KW-0175">Coiled coil</keyword>
<protein>
    <recommendedName>
        <fullName evidence="2">Mce/MlaD domain-containing protein</fullName>
    </recommendedName>
</protein>